<evidence type="ECO:0000256" key="4">
    <source>
        <dbReference type="ARBA" id="ARBA00022989"/>
    </source>
</evidence>
<organism evidence="9 10">
    <name type="scientific">Canis lupus dingo</name>
    <name type="common">dingo</name>
    <dbReference type="NCBI Taxonomy" id="286419"/>
    <lineage>
        <taxon>Eukaryota</taxon>
        <taxon>Metazoa</taxon>
        <taxon>Chordata</taxon>
        <taxon>Craniata</taxon>
        <taxon>Vertebrata</taxon>
        <taxon>Euteleostomi</taxon>
        <taxon>Mammalia</taxon>
        <taxon>Eutheria</taxon>
        <taxon>Laurasiatheria</taxon>
        <taxon>Carnivora</taxon>
        <taxon>Caniformia</taxon>
        <taxon>Canidae</taxon>
        <taxon>Canis</taxon>
    </lineage>
</organism>
<dbReference type="PANTHER" id="PTHR12822:SF4">
    <property type="entry name" value="PROTEIN YIPF1"/>
    <property type="match status" value="1"/>
</dbReference>
<feature type="compositionally biased region" description="Acidic residues" evidence="7">
    <location>
        <begin position="104"/>
        <end position="114"/>
    </location>
</feature>
<evidence type="ECO:0000256" key="1">
    <source>
        <dbReference type="ARBA" id="ARBA00004257"/>
    </source>
</evidence>
<feature type="region of interest" description="Disordered" evidence="7">
    <location>
        <begin position="1"/>
        <end position="116"/>
    </location>
</feature>
<feature type="transmembrane region" description="Helical" evidence="6">
    <location>
        <begin position="312"/>
        <end position="336"/>
    </location>
</feature>
<keyword evidence="5 6" id="KW-0472">Membrane</keyword>
<evidence type="ECO:0000259" key="8">
    <source>
        <dbReference type="Pfam" id="PF04893"/>
    </source>
</evidence>
<keyword evidence="10" id="KW-1185">Reference proteome</keyword>
<evidence type="ECO:0000256" key="3">
    <source>
        <dbReference type="ARBA" id="ARBA00022692"/>
    </source>
</evidence>
<protein>
    <recommendedName>
        <fullName evidence="6">Protein YIPF</fullName>
    </recommendedName>
</protein>
<feature type="transmembrane region" description="Helical" evidence="6">
    <location>
        <begin position="216"/>
        <end position="240"/>
    </location>
</feature>
<dbReference type="GO" id="GO:0000139">
    <property type="term" value="C:Golgi membrane"/>
    <property type="evidence" value="ECO:0007669"/>
    <property type="project" value="UniProtKB-SubCell"/>
</dbReference>
<dbReference type="GeneTree" id="ENSGT00390000010157"/>
<feature type="transmembrane region" description="Helical" evidence="6">
    <location>
        <begin position="283"/>
        <end position="305"/>
    </location>
</feature>
<sequence>VSGGSAPGAAVSLRRRGSARRRRGGSAPRPPPDLRLPATPRDPNLRPAPEAGAFPGPAGRRAPRREFGDAATSPAANPGATTIHIEGPSESPTHQPGLPRGSGGEEDDELLGNDDSDKTELLAGQKKSSPFWTFEYYQTFFDVDTYQVFDRIKGSLLPIPGKNFVRLYIRSNPDLYGPFWICATLVFAIAISGNLSNFLIHLGEKTYHYVPEFRKVSIAATIIYAYAWLVPLALWGFLMWRNSKVMNIVSYSFLEIVCVYGYSLFIYIPTAVLWVIPQKAVRWILVMIALGISGSVLAMTFWPAVREDNRRIALATIVTIVLLHTLLSVGCLAYFFDAPEMDHHLPATTAAPNQTAAAAK</sequence>
<dbReference type="InterPro" id="IPR039765">
    <property type="entry name" value="Yip5/YIPF1/YIPF2"/>
</dbReference>
<dbReference type="Pfam" id="PF04893">
    <property type="entry name" value="Yip1"/>
    <property type="match status" value="1"/>
</dbReference>
<dbReference type="GO" id="GO:0000138">
    <property type="term" value="C:Golgi trans cisterna"/>
    <property type="evidence" value="ECO:0007669"/>
    <property type="project" value="Ensembl"/>
</dbReference>
<reference evidence="9" key="1">
    <citation type="submission" date="2025-08" db="UniProtKB">
        <authorList>
            <consortium name="Ensembl"/>
        </authorList>
    </citation>
    <scope>IDENTIFICATION</scope>
</reference>
<dbReference type="Ensembl" id="ENSCAFT00020017364.1">
    <property type="protein sequence ID" value="ENSCAFP00020014927.1"/>
    <property type="gene ID" value="ENSCAFG00020012037.1"/>
</dbReference>
<dbReference type="GO" id="GO:0005886">
    <property type="term" value="C:plasma membrane"/>
    <property type="evidence" value="ECO:0007669"/>
    <property type="project" value="Ensembl"/>
</dbReference>
<comment type="subcellular location">
    <subcellularLocation>
        <location evidence="6">Golgi apparatus membrane</location>
        <topology evidence="6">Multi-pass membrane protein</topology>
    </subcellularLocation>
    <subcellularLocation>
        <location evidence="1">Golgi apparatus</location>
        <location evidence="1">cis-Golgi network membrane</location>
        <topology evidence="1">Multi-pass membrane protein</topology>
    </subcellularLocation>
</comment>
<dbReference type="PANTHER" id="PTHR12822">
    <property type="entry name" value="PROTEIN YIPF"/>
    <property type="match status" value="1"/>
</dbReference>
<dbReference type="GO" id="GO:0005797">
    <property type="term" value="C:Golgi medial cisterna"/>
    <property type="evidence" value="ECO:0007669"/>
    <property type="project" value="Ensembl"/>
</dbReference>
<evidence type="ECO:0000313" key="9">
    <source>
        <dbReference type="Ensembl" id="ENSCAFP00020014927.1"/>
    </source>
</evidence>
<dbReference type="GO" id="GO:0031267">
    <property type="term" value="F:small GTPase binding"/>
    <property type="evidence" value="ECO:0007669"/>
    <property type="project" value="InterPro"/>
</dbReference>
<keyword evidence="4 6" id="KW-1133">Transmembrane helix</keyword>
<gene>
    <name evidence="9" type="primary">YIPF1</name>
</gene>
<evidence type="ECO:0000256" key="2">
    <source>
        <dbReference type="ARBA" id="ARBA00010596"/>
    </source>
</evidence>
<dbReference type="GO" id="GO:0005802">
    <property type="term" value="C:trans-Golgi network"/>
    <property type="evidence" value="ECO:0007669"/>
    <property type="project" value="Ensembl"/>
</dbReference>
<feature type="transmembrane region" description="Helical" evidence="6">
    <location>
        <begin position="175"/>
        <end position="196"/>
    </location>
</feature>
<comment type="similarity">
    <text evidence="2 6">Belongs to the YIP1 family.</text>
</comment>
<dbReference type="GO" id="GO:0030133">
    <property type="term" value="C:transport vesicle"/>
    <property type="evidence" value="ECO:0007669"/>
    <property type="project" value="Ensembl"/>
</dbReference>
<evidence type="ECO:0000256" key="6">
    <source>
        <dbReference type="RuleBase" id="RU361264"/>
    </source>
</evidence>
<feature type="compositionally biased region" description="Low complexity" evidence="7">
    <location>
        <begin position="35"/>
        <end position="60"/>
    </location>
</feature>
<dbReference type="GO" id="GO:0016192">
    <property type="term" value="P:vesicle-mediated transport"/>
    <property type="evidence" value="ECO:0007669"/>
    <property type="project" value="InterPro"/>
</dbReference>
<proteinExistence type="inferred from homology"/>
<evidence type="ECO:0000256" key="5">
    <source>
        <dbReference type="ARBA" id="ARBA00023136"/>
    </source>
</evidence>
<feature type="transmembrane region" description="Helical" evidence="6">
    <location>
        <begin position="252"/>
        <end position="277"/>
    </location>
</feature>
<name>A0A8C0KG83_CANLU</name>
<evidence type="ECO:0000313" key="10">
    <source>
        <dbReference type="Proteomes" id="UP000694391"/>
    </source>
</evidence>
<dbReference type="Proteomes" id="UP000694391">
    <property type="component" value="Unplaced"/>
</dbReference>
<dbReference type="AlphaFoldDB" id="A0A8C0KG83"/>
<feature type="compositionally biased region" description="Basic residues" evidence="7">
    <location>
        <begin position="13"/>
        <end position="24"/>
    </location>
</feature>
<accession>A0A8C0KG83</accession>
<dbReference type="InterPro" id="IPR006977">
    <property type="entry name" value="Yip1_dom"/>
</dbReference>
<evidence type="ECO:0000256" key="7">
    <source>
        <dbReference type="SAM" id="MobiDB-lite"/>
    </source>
</evidence>
<dbReference type="GO" id="GO:0005654">
    <property type="term" value="C:nucleoplasm"/>
    <property type="evidence" value="ECO:0007669"/>
    <property type="project" value="Ensembl"/>
</dbReference>
<reference evidence="9" key="2">
    <citation type="submission" date="2025-09" db="UniProtKB">
        <authorList>
            <consortium name="Ensembl"/>
        </authorList>
    </citation>
    <scope>IDENTIFICATION</scope>
</reference>
<feature type="domain" description="Yip1" evidence="8">
    <location>
        <begin position="156"/>
        <end position="327"/>
    </location>
</feature>
<keyword evidence="3 6" id="KW-0812">Transmembrane</keyword>